<accession>A0ABZ2CCH5</accession>
<evidence type="ECO:0000313" key="6">
    <source>
        <dbReference type="Proteomes" id="UP001357223"/>
    </source>
</evidence>
<dbReference type="EMBL" id="CP137640">
    <property type="protein sequence ID" value="WVX79986.1"/>
    <property type="molecule type" value="Genomic_DNA"/>
</dbReference>
<keyword evidence="6" id="KW-1185">Reference proteome</keyword>
<evidence type="ECO:0000256" key="3">
    <source>
        <dbReference type="ARBA" id="ARBA00022969"/>
    </source>
</evidence>
<proteinExistence type="evidence at transcript level"/>
<sequence length="65" mass="7362">MDIQRAMEIINSVEMVNVSFRGIPVYIKEVHSNNQTATVFPLDELDHPQIVDLHGLADEGPTMRE</sequence>
<dbReference type="Pfam" id="PF08141">
    <property type="entry name" value="SspH"/>
    <property type="match status" value="1"/>
</dbReference>
<evidence type="ECO:0000256" key="1">
    <source>
        <dbReference type="ARBA" id="ARBA00004288"/>
    </source>
</evidence>
<evidence type="ECO:0000256" key="2">
    <source>
        <dbReference type="ARBA" id="ARBA00006573"/>
    </source>
</evidence>
<dbReference type="Proteomes" id="UP001357223">
    <property type="component" value="Chromosome"/>
</dbReference>
<name>A0ABZ2CCH5_9BACI</name>
<dbReference type="RefSeq" id="WP_338448917.1">
    <property type="nucleotide sequence ID" value="NZ_CP137640.1"/>
</dbReference>
<reference evidence="5 6" key="1">
    <citation type="submission" date="2023-10" db="EMBL/GenBank/DDBJ databases">
        <title>Niallia locisalis sp.nov. isolated from a salt pond sample.</title>
        <authorList>
            <person name="Li X.-J."/>
            <person name="Dong L."/>
        </authorList>
    </citation>
    <scope>NUCLEOTIDE SEQUENCE [LARGE SCALE GENOMIC DNA]</scope>
    <source>
        <strain evidence="5 6">DSM 29761</strain>
    </source>
</reference>
<comment type="induction">
    <text evidence="4">Expressed only in the forespore compartment of sporulating cells.</text>
</comment>
<keyword evidence="3 4" id="KW-0749">Sporulation</keyword>
<protein>
    <recommendedName>
        <fullName evidence="4">Small, acid-soluble spore protein H</fullName>
        <shortName evidence="4">SASP H</shortName>
    </recommendedName>
</protein>
<organism evidence="5 6">
    <name type="scientific">Niallia oryzisoli</name>
    <dbReference type="NCBI Taxonomy" id="1737571"/>
    <lineage>
        <taxon>Bacteria</taxon>
        <taxon>Bacillati</taxon>
        <taxon>Bacillota</taxon>
        <taxon>Bacilli</taxon>
        <taxon>Bacillales</taxon>
        <taxon>Bacillaceae</taxon>
        <taxon>Niallia</taxon>
    </lineage>
</organism>
<dbReference type="NCBIfam" id="TIGR02861">
    <property type="entry name" value="SASP_H"/>
    <property type="match status" value="1"/>
</dbReference>
<dbReference type="InterPro" id="IPR012610">
    <property type="entry name" value="SASP_SspH"/>
</dbReference>
<comment type="similarity">
    <text evidence="2 4">Belongs to the SspH family.</text>
</comment>
<comment type="subcellular location">
    <subcellularLocation>
        <location evidence="1 4">Spore core</location>
    </subcellularLocation>
</comment>
<evidence type="ECO:0000313" key="5">
    <source>
        <dbReference type="EMBL" id="WVX79986.1"/>
    </source>
</evidence>
<dbReference type="HAMAP" id="MF_00667">
    <property type="entry name" value="SspH"/>
    <property type="match status" value="1"/>
</dbReference>
<evidence type="ECO:0000256" key="4">
    <source>
        <dbReference type="HAMAP-Rule" id="MF_00667"/>
    </source>
</evidence>
<gene>
    <name evidence="4" type="primary">sspH</name>
    <name evidence="5" type="ORF">R4Z09_22260</name>
</gene>